<dbReference type="InterPro" id="IPR012337">
    <property type="entry name" value="RNaseH-like_sf"/>
</dbReference>
<dbReference type="Proteomes" id="UP000053558">
    <property type="component" value="Unassembled WGS sequence"/>
</dbReference>
<protein>
    <submittedName>
        <fullName evidence="1">Uncharacterized protein</fullName>
    </submittedName>
</protein>
<proteinExistence type="predicted"/>
<name>A0A5M3MZW1_CONPW</name>
<gene>
    <name evidence="1" type="ORF">CONPUDRAFT_151206</name>
</gene>
<dbReference type="AlphaFoldDB" id="A0A5M3MZW1"/>
<dbReference type="EMBL" id="JH711575">
    <property type="protein sequence ID" value="EIW84171.1"/>
    <property type="molecule type" value="Genomic_DNA"/>
</dbReference>
<keyword evidence="2" id="KW-1185">Reference proteome</keyword>
<organism evidence="1 2">
    <name type="scientific">Coniophora puteana (strain RWD-64-598)</name>
    <name type="common">Brown rot fungus</name>
    <dbReference type="NCBI Taxonomy" id="741705"/>
    <lineage>
        <taxon>Eukaryota</taxon>
        <taxon>Fungi</taxon>
        <taxon>Dikarya</taxon>
        <taxon>Basidiomycota</taxon>
        <taxon>Agaricomycotina</taxon>
        <taxon>Agaricomycetes</taxon>
        <taxon>Agaricomycetidae</taxon>
        <taxon>Boletales</taxon>
        <taxon>Coniophorineae</taxon>
        <taxon>Coniophoraceae</taxon>
        <taxon>Coniophora</taxon>
    </lineage>
</organism>
<comment type="caution">
    <text evidence="1">The sequence shown here is derived from an EMBL/GenBank/DDBJ whole genome shotgun (WGS) entry which is preliminary data.</text>
</comment>
<dbReference type="GeneID" id="19202829"/>
<dbReference type="RefSeq" id="XP_007765945.1">
    <property type="nucleotide sequence ID" value="XM_007767755.1"/>
</dbReference>
<sequence>MLNKHLPVNYNTDVDNKDLAAMESDDYSKSGMFEDGDAGIDEVDTLVSLAGMKSHQSALAKSLRLSAPRLADKRFDVRTCWNSTHAMMEHALALHRAINMWVSKCDELSTEFSISPDDWKQITTLHVLLQPFTTTTRLICTGQDPTLPWVLPSYVTMQEHLEMYIHSNDFGLDIRKAAATGKAKLTKYYEFAKGCQHNTLAVGV</sequence>
<dbReference type="KEGG" id="cput:CONPUDRAFT_151206"/>
<reference evidence="2" key="1">
    <citation type="journal article" date="2012" name="Science">
        <title>The Paleozoic origin of enzymatic lignin decomposition reconstructed from 31 fungal genomes.</title>
        <authorList>
            <person name="Floudas D."/>
            <person name="Binder M."/>
            <person name="Riley R."/>
            <person name="Barry K."/>
            <person name="Blanchette R.A."/>
            <person name="Henrissat B."/>
            <person name="Martinez A.T."/>
            <person name="Otillar R."/>
            <person name="Spatafora J.W."/>
            <person name="Yadav J.S."/>
            <person name="Aerts A."/>
            <person name="Benoit I."/>
            <person name="Boyd A."/>
            <person name="Carlson A."/>
            <person name="Copeland A."/>
            <person name="Coutinho P.M."/>
            <person name="de Vries R.P."/>
            <person name="Ferreira P."/>
            <person name="Findley K."/>
            <person name="Foster B."/>
            <person name="Gaskell J."/>
            <person name="Glotzer D."/>
            <person name="Gorecki P."/>
            <person name="Heitman J."/>
            <person name="Hesse C."/>
            <person name="Hori C."/>
            <person name="Igarashi K."/>
            <person name="Jurgens J.A."/>
            <person name="Kallen N."/>
            <person name="Kersten P."/>
            <person name="Kohler A."/>
            <person name="Kuees U."/>
            <person name="Kumar T.K.A."/>
            <person name="Kuo A."/>
            <person name="LaButti K."/>
            <person name="Larrondo L.F."/>
            <person name="Lindquist E."/>
            <person name="Ling A."/>
            <person name="Lombard V."/>
            <person name="Lucas S."/>
            <person name="Lundell T."/>
            <person name="Martin R."/>
            <person name="McLaughlin D.J."/>
            <person name="Morgenstern I."/>
            <person name="Morin E."/>
            <person name="Murat C."/>
            <person name="Nagy L.G."/>
            <person name="Nolan M."/>
            <person name="Ohm R.A."/>
            <person name="Patyshakuliyeva A."/>
            <person name="Rokas A."/>
            <person name="Ruiz-Duenas F.J."/>
            <person name="Sabat G."/>
            <person name="Salamov A."/>
            <person name="Samejima M."/>
            <person name="Schmutz J."/>
            <person name="Slot J.C."/>
            <person name="St John F."/>
            <person name="Stenlid J."/>
            <person name="Sun H."/>
            <person name="Sun S."/>
            <person name="Syed K."/>
            <person name="Tsang A."/>
            <person name="Wiebenga A."/>
            <person name="Young D."/>
            <person name="Pisabarro A."/>
            <person name="Eastwood D.C."/>
            <person name="Martin F."/>
            <person name="Cullen D."/>
            <person name="Grigoriev I.V."/>
            <person name="Hibbett D.S."/>
        </authorList>
    </citation>
    <scope>NUCLEOTIDE SEQUENCE [LARGE SCALE GENOMIC DNA]</scope>
    <source>
        <strain evidence="2">RWD-64-598 SS2</strain>
    </source>
</reference>
<accession>A0A5M3MZW1</accession>
<evidence type="ECO:0000313" key="1">
    <source>
        <dbReference type="EMBL" id="EIW84171.1"/>
    </source>
</evidence>
<dbReference type="OrthoDB" id="3264316at2759"/>
<dbReference type="SUPFAM" id="SSF53098">
    <property type="entry name" value="Ribonuclease H-like"/>
    <property type="match status" value="1"/>
</dbReference>
<evidence type="ECO:0000313" key="2">
    <source>
        <dbReference type="Proteomes" id="UP000053558"/>
    </source>
</evidence>